<accession>A0A8J2NSA0</accession>
<reference evidence="1" key="1">
    <citation type="submission" date="2021-06" db="EMBL/GenBank/DDBJ databases">
        <authorList>
            <person name="Hodson N. C."/>
            <person name="Mongue J. A."/>
            <person name="Jaron S. K."/>
        </authorList>
    </citation>
    <scope>NUCLEOTIDE SEQUENCE</scope>
</reference>
<comment type="caution">
    <text evidence="1">The sequence shown here is derived from an EMBL/GenBank/DDBJ whole genome shotgun (WGS) entry which is preliminary data.</text>
</comment>
<organism evidence="1 2">
    <name type="scientific">Allacma fusca</name>
    <dbReference type="NCBI Taxonomy" id="39272"/>
    <lineage>
        <taxon>Eukaryota</taxon>
        <taxon>Metazoa</taxon>
        <taxon>Ecdysozoa</taxon>
        <taxon>Arthropoda</taxon>
        <taxon>Hexapoda</taxon>
        <taxon>Collembola</taxon>
        <taxon>Symphypleona</taxon>
        <taxon>Sminthuridae</taxon>
        <taxon>Allacma</taxon>
    </lineage>
</organism>
<evidence type="ECO:0000313" key="1">
    <source>
        <dbReference type="EMBL" id="CAG7716597.1"/>
    </source>
</evidence>
<protein>
    <submittedName>
        <fullName evidence="1">Uncharacterized protein</fullName>
    </submittedName>
</protein>
<proteinExistence type="predicted"/>
<keyword evidence="2" id="KW-1185">Reference proteome</keyword>
<sequence>MLDINFAAGNGTTRSGLSFNMVSFGDGVRIITEANRSILPDDAAVQDLNRAIVDELNLLAKTNP</sequence>
<name>A0A8J2NSA0_9HEXA</name>
<gene>
    <name evidence="1" type="ORF">AFUS01_LOCUS6096</name>
</gene>
<dbReference type="EMBL" id="CAJVCH010039647">
    <property type="protein sequence ID" value="CAG7716597.1"/>
    <property type="molecule type" value="Genomic_DNA"/>
</dbReference>
<dbReference type="OrthoDB" id="619536at2759"/>
<dbReference type="AlphaFoldDB" id="A0A8J2NSA0"/>
<evidence type="ECO:0000313" key="2">
    <source>
        <dbReference type="Proteomes" id="UP000708208"/>
    </source>
</evidence>
<feature type="non-terminal residue" evidence="1">
    <location>
        <position position="64"/>
    </location>
</feature>
<dbReference type="Proteomes" id="UP000708208">
    <property type="component" value="Unassembled WGS sequence"/>
</dbReference>